<organism evidence="1 2">
    <name type="scientific">Streptomyces viridosporus (strain ATCC 14672 / DSM 40746 / JCM 4963 / KCTC 9882 / NRRL B-12104 / FH 1290)</name>
    <name type="common">Streptomyces ghanaensis</name>
    <dbReference type="NCBI Taxonomy" id="566461"/>
    <lineage>
        <taxon>Bacteria</taxon>
        <taxon>Bacillati</taxon>
        <taxon>Actinomycetota</taxon>
        <taxon>Actinomycetes</taxon>
        <taxon>Kitasatosporales</taxon>
        <taxon>Streptomycetaceae</taxon>
        <taxon>Streptomyces</taxon>
    </lineage>
</organism>
<reference evidence="2" key="1">
    <citation type="submission" date="2008-12" db="EMBL/GenBank/DDBJ databases">
        <title>Annotation of Streptomyces ghanaensis ATCC 14672.</title>
        <authorList>
            <consortium name="The Broad Institute Genome Sequencing Platform"/>
            <consortium name="Broad Institute Microbial Sequencing Center"/>
            <person name="Fischbach M."/>
            <person name="Ward D."/>
            <person name="Young S."/>
            <person name="Kodira C.D."/>
            <person name="Zeng Q."/>
            <person name="Koehrsen M."/>
            <person name="Godfrey P."/>
            <person name="Alvarado L."/>
            <person name="Berlin A.M."/>
            <person name="Borenstein D."/>
            <person name="Chen Z."/>
            <person name="Engels R."/>
            <person name="Freedman E."/>
            <person name="Gellesch M."/>
            <person name="Goldberg J."/>
            <person name="Griggs A."/>
            <person name="Gujja S."/>
            <person name="Heiman D.I."/>
            <person name="Hepburn T.A."/>
            <person name="Howarth C."/>
            <person name="Jen D."/>
            <person name="Larson L."/>
            <person name="Lewis B."/>
            <person name="Mehta T."/>
            <person name="Park D."/>
            <person name="Pearson M."/>
            <person name="Roberts A."/>
            <person name="Saif S."/>
            <person name="Shea T.D."/>
            <person name="Shenoy N."/>
            <person name="Sisk P."/>
            <person name="Stolte C."/>
            <person name="Sykes S.N."/>
            <person name="Walk T."/>
            <person name="White J."/>
            <person name="Yandava C."/>
            <person name="Straight P."/>
            <person name="Clardy J."/>
            <person name="Hung D."/>
            <person name="Kolter R."/>
            <person name="Mekalanos J."/>
            <person name="Walker S."/>
            <person name="Walsh C.T."/>
            <person name="Wieland B.L.C."/>
            <person name="Ilzarbe M."/>
            <person name="Galagan J."/>
            <person name="Nusbaum C."/>
            <person name="Birren B."/>
        </authorList>
    </citation>
    <scope>NUCLEOTIDE SEQUENCE [LARGE SCALE GENOMIC DNA]</scope>
    <source>
        <strain evidence="2">ATCC 14672 / DSM 40746 / JCM 4963 / KCTC 9882 / NRRL B-12104 / FH 1290</strain>
    </source>
</reference>
<accession>D6A4H0</accession>
<dbReference type="AlphaFoldDB" id="D6A4H0"/>
<evidence type="ECO:0000313" key="1">
    <source>
        <dbReference type="EMBL" id="EFE65810.2"/>
    </source>
</evidence>
<dbReference type="EMBL" id="DS999641">
    <property type="protein sequence ID" value="EFE65810.2"/>
    <property type="molecule type" value="Genomic_DNA"/>
</dbReference>
<gene>
    <name evidence="1" type="ORF">SSFG_01064</name>
</gene>
<evidence type="ECO:0000313" key="2">
    <source>
        <dbReference type="Proteomes" id="UP000003824"/>
    </source>
</evidence>
<sequence>MIDQRGANSLVETAGRVRTARPFVVLEKTLEQAPEGRCTSFHLRLSYVVTHMGERSAYSVEWEGRHLGLLTCGSGELGISKSTR</sequence>
<dbReference type="Proteomes" id="UP000003824">
    <property type="component" value="Unassembled WGS sequence"/>
</dbReference>
<name>D6A4H0_STRV1</name>
<proteinExistence type="predicted"/>
<protein>
    <submittedName>
        <fullName evidence="1">Predicted protein</fullName>
    </submittedName>
</protein>